<keyword evidence="5" id="KW-1185">Reference proteome</keyword>
<comment type="subcellular location">
    <subcellularLocation>
        <location evidence="2">Synapse</location>
    </subcellularLocation>
</comment>
<dbReference type="PANTHER" id="PTHR12157">
    <property type="entry name" value="REGULATING SYNAPTIC MEMBRANE EXOCYTOSIS PROTEIN"/>
    <property type="match status" value="1"/>
</dbReference>
<evidence type="ECO:0000256" key="2">
    <source>
        <dbReference type="ARBA" id="ARBA00034103"/>
    </source>
</evidence>
<keyword evidence="1" id="KW-0770">Synapse</keyword>
<organism evidence="4 5">
    <name type="scientific">Limosa lapponica baueri</name>
    <dbReference type="NCBI Taxonomy" id="1758121"/>
    <lineage>
        <taxon>Eukaryota</taxon>
        <taxon>Metazoa</taxon>
        <taxon>Chordata</taxon>
        <taxon>Craniata</taxon>
        <taxon>Vertebrata</taxon>
        <taxon>Euteleostomi</taxon>
        <taxon>Archelosauria</taxon>
        <taxon>Archosauria</taxon>
        <taxon>Dinosauria</taxon>
        <taxon>Saurischia</taxon>
        <taxon>Theropoda</taxon>
        <taxon>Coelurosauria</taxon>
        <taxon>Aves</taxon>
        <taxon>Neognathae</taxon>
        <taxon>Neoaves</taxon>
        <taxon>Charadriiformes</taxon>
        <taxon>Scolopacidae</taxon>
        <taxon>Limosa</taxon>
    </lineage>
</organism>
<feature type="region of interest" description="Disordered" evidence="3">
    <location>
        <begin position="152"/>
        <end position="171"/>
    </location>
</feature>
<feature type="region of interest" description="Disordered" evidence="3">
    <location>
        <begin position="177"/>
        <end position="282"/>
    </location>
</feature>
<sequence length="385" mass="42087">MAAVPLSDREIQARFPAWHSECLGCASVLVWEELQEDQGAPGGQQLPWKGSPCTQSQHVPVRYLHATSMEVIGAVPAYLMVELDSLRLSLIMYRNWDVCPFSASLVVEERTRQMKMKVHRYNQTSGSGSSQEHEREQYTKYNIQTDQYRSCDNVSAKSSDSDVSDVSALSRTSSASRLSSTSFLSEQSERPRGRIGRMGPSGRITKSTSVSGEMYKLEHNDGSQSDTAVGMVGTGGKKRRSSLSAKVVAIVSRRSRSTSQLSQTEAGSKKLKSTIQRSTETGMAAEMRSRMVRQPSRESTDGSINSYSSEGNLIFPGVRLGADSQFSDFLDGLGPAQLVGRQTLATPAMGDIQIGMVDKKGQLEVEVIRARGLTQKPGSKSTPVW</sequence>
<proteinExistence type="predicted"/>
<dbReference type="AlphaFoldDB" id="A0A2I0TUL5"/>
<dbReference type="GO" id="GO:0042734">
    <property type="term" value="C:presynaptic membrane"/>
    <property type="evidence" value="ECO:0007669"/>
    <property type="project" value="TreeGrafter"/>
</dbReference>
<dbReference type="GO" id="GO:0042391">
    <property type="term" value="P:regulation of membrane potential"/>
    <property type="evidence" value="ECO:0007669"/>
    <property type="project" value="TreeGrafter"/>
</dbReference>
<dbReference type="Proteomes" id="UP000233556">
    <property type="component" value="Unassembled WGS sequence"/>
</dbReference>
<reference evidence="5" key="2">
    <citation type="submission" date="2017-12" db="EMBL/GenBank/DDBJ databases">
        <title>Genome sequence of the Bar-tailed Godwit (Limosa lapponica baueri).</title>
        <authorList>
            <person name="Lima N.C.B."/>
            <person name="Parody-Merino A.M."/>
            <person name="Battley P.F."/>
            <person name="Fidler A.E."/>
            <person name="Prosdocimi F."/>
        </authorList>
    </citation>
    <scope>NUCLEOTIDE SEQUENCE [LARGE SCALE GENOMIC DNA]</scope>
</reference>
<dbReference type="EMBL" id="KZ507102">
    <property type="protein sequence ID" value="PKU37514.1"/>
    <property type="molecule type" value="Genomic_DNA"/>
</dbReference>
<dbReference type="InterPro" id="IPR035892">
    <property type="entry name" value="C2_domain_sf"/>
</dbReference>
<evidence type="ECO:0000313" key="5">
    <source>
        <dbReference type="Proteomes" id="UP000233556"/>
    </source>
</evidence>
<name>A0A2I0TUL5_LIMLA</name>
<evidence type="ECO:0000313" key="4">
    <source>
        <dbReference type="EMBL" id="PKU37514.1"/>
    </source>
</evidence>
<dbReference type="GO" id="GO:0048788">
    <property type="term" value="C:cytoskeleton of presynaptic active zone"/>
    <property type="evidence" value="ECO:0007669"/>
    <property type="project" value="TreeGrafter"/>
</dbReference>
<dbReference type="InterPro" id="IPR039032">
    <property type="entry name" value="Rim-like"/>
</dbReference>
<dbReference type="GO" id="GO:0048791">
    <property type="term" value="P:calcium ion-regulated exocytosis of neurotransmitter"/>
    <property type="evidence" value="ECO:0007669"/>
    <property type="project" value="TreeGrafter"/>
</dbReference>
<evidence type="ECO:0000256" key="1">
    <source>
        <dbReference type="ARBA" id="ARBA00023018"/>
    </source>
</evidence>
<reference evidence="5" key="1">
    <citation type="submission" date="2017-11" db="EMBL/GenBank/DDBJ databases">
        <authorList>
            <person name="Lima N.C."/>
            <person name="Parody-Merino A.M."/>
            <person name="Battley P.F."/>
            <person name="Fidler A.E."/>
            <person name="Prosdocimi F."/>
        </authorList>
    </citation>
    <scope>NUCLEOTIDE SEQUENCE [LARGE SCALE GENOMIC DNA]</scope>
</reference>
<dbReference type="GO" id="GO:2000300">
    <property type="term" value="P:regulation of synaptic vesicle exocytosis"/>
    <property type="evidence" value="ECO:0007669"/>
    <property type="project" value="TreeGrafter"/>
</dbReference>
<dbReference type="GO" id="GO:0044325">
    <property type="term" value="F:transmembrane transporter binding"/>
    <property type="evidence" value="ECO:0007669"/>
    <property type="project" value="TreeGrafter"/>
</dbReference>
<dbReference type="GO" id="GO:0031267">
    <property type="term" value="F:small GTPase binding"/>
    <property type="evidence" value="ECO:0007669"/>
    <property type="project" value="InterPro"/>
</dbReference>
<protein>
    <submittedName>
        <fullName evidence="4">Regulating synaptic membrane exocytosis protein 1 isoform x7</fullName>
    </submittedName>
</protein>
<evidence type="ECO:0000256" key="3">
    <source>
        <dbReference type="SAM" id="MobiDB-lite"/>
    </source>
</evidence>
<dbReference type="GO" id="GO:0048167">
    <property type="term" value="P:regulation of synaptic plasticity"/>
    <property type="evidence" value="ECO:0007669"/>
    <property type="project" value="TreeGrafter"/>
</dbReference>
<dbReference type="PANTHER" id="PTHR12157:SF18">
    <property type="entry name" value="REGULATING SYNAPTIC MEMBRANE EXOCYTOSIS PROTEIN 1"/>
    <property type="match status" value="1"/>
</dbReference>
<dbReference type="Gene3D" id="2.60.40.150">
    <property type="entry name" value="C2 domain"/>
    <property type="match status" value="1"/>
</dbReference>
<accession>A0A2I0TUL5</accession>
<dbReference type="OrthoDB" id="420032at2759"/>
<gene>
    <name evidence="4" type="ORF">llap_12183</name>
</gene>
<dbReference type="GO" id="GO:0050806">
    <property type="term" value="P:positive regulation of synaptic transmission"/>
    <property type="evidence" value="ECO:0007669"/>
    <property type="project" value="TreeGrafter"/>
</dbReference>